<dbReference type="Proteomes" id="UP001218188">
    <property type="component" value="Unassembled WGS sequence"/>
</dbReference>
<dbReference type="EMBL" id="JARJCM010000089">
    <property type="protein sequence ID" value="KAJ7030583.1"/>
    <property type="molecule type" value="Genomic_DNA"/>
</dbReference>
<accession>A0AAD6SMQ5</accession>
<reference evidence="2" key="1">
    <citation type="submission" date="2023-03" db="EMBL/GenBank/DDBJ databases">
        <title>Massive genome expansion in bonnet fungi (Mycena s.s.) driven by repeated elements and novel gene families across ecological guilds.</title>
        <authorList>
            <consortium name="Lawrence Berkeley National Laboratory"/>
            <person name="Harder C.B."/>
            <person name="Miyauchi S."/>
            <person name="Viragh M."/>
            <person name="Kuo A."/>
            <person name="Thoen E."/>
            <person name="Andreopoulos B."/>
            <person name="Lu D."/>
            <person name="Skrede I."/>
            <person name="Drula E."/>
            <person name="Henrissat B."/>
            <person name="Morin E."/>
            <person name="Kohler A."/>
            <person name="Barry K."/>
            <person name="LaButti K."/>
            <person name="Morin E."/>
            <person name="Salamov A."/>
            <person name="Lipzen A."/>
            <person name="Mereny Z."/>
            <person name="Hegedus B."/>
            <person name="Baldrian P."/>
            <person name="Stursova M."/>
            <person name="Weitz H."/>
            <person name="Taylor A."/>
            <person name="Grigoriev I.V."/>
            <person name="Nagy L.G."/>
            <person name="Martin F."/>
            <person name="Kauserud H."/>
        </authorList>
    </citation>
    <scope>NUCLEOTIDE SEQUENCE</scope>
    <source>
        <strain evidence="2">CBHHK200</strain>
    </source>
</reference>
<protein>
    <submittedName>
        <fullName evidence="2">Uncharacterized protein</fullName>
    </submittedName>
</protein>
<evidence type="ECO:0000313" key="3">
    <source>
        <dbReference type="Proteomes" id="UP001218188"/>
    </source>
</evidence>
<comment type="caution">
    <text evidence="2">The sequence shown here is derived from an EMBL/GenBank/DDBJ whole genome shotgun (WGS) entry which is preliminary data.</text>
</comment>
<evidence type="ECO:0000313" key="2">
    <source>
        <dbReference type="EMBL" id="KAJ7030583.1"/>
    </source>
</evidence>
<dbReference type="AlphaFoldDB" id="A0AAD6SMQ5"/>
<evidence type="ECO:0000256" key="1">
    <source>
        <dbReference type="SAM" id="MobiDB-lite"/>
    </source>
</evidence>
<sequence>MDIKLYNRYLTRGLFDPDHIIGKLYHKPWMPAIGEWKVVKVQMFEVGQSSRYHCILAKPPSNWNAITEATPFKDVSTAGFSTTLGPASFYEPMQNKPDVTQLHSLIHPGQPRKVSCYFPCPFLPCVPKGANRKTRETPKGFHPQDNQPHRGCSSVHTSFPYCQTGV</sequence>
<keyword evidence="3" id="KW-1185">Reference proteome</keyword>
<proteinExistence type="predicted"/>
<feature type="region of interest" description="Disordered" evidence="1">
    <location>
        <begin position="133"/>
        <end position="153"/>
    </location>
</feature>
<organism evidence="2 3">
    <name type="scientific">Mycena alexandri</name>
    <dbReference type="NCBI Taxonomy" id="1745969"/>
    <lineage>
        <taxon>Eukaryota</taxon>
        <taxon>Fungi</taxon>
        <taxon>Dikarya</taxon>
        <taxon>Basidiomycota</taxon>
        <taxon>Agaricomycotina</taxon>
        <taxon>Agaricomycetes</taxon>
        <taxon>Agaricomycetidae</taxon>
        <taxon>Agaricales</taxon>
        <taxon>Marasmiineae</taxon>
        <taxon>Mycenaceae</taxon>
        <taxon>Mycena</taxon>
    </lineage>
</organism>
<name>A0AAD6SMQ5_9AGAR</name>
<gene>
    <name evidence="2" type="ORF">C8F04DRAFT_716732</name>
</gene>